<proteinExistence type="predicted"/>
<dbReference type="PROSITE" id="PS51257">
    <property type="entry name" value="PROKAR_LIPOPROTEIN"/>
    <property type="match status" value="1"/>
</dbReference>
<feature type="region of interest" description="Disordered" evidence="1">
    <location>
        <begin position="28"/>
        <end position="74"/>
    </location>
</feature>
<dbReference type="OrthoDB" id="5083124at2"/>
<dbReference type="STRING" id="993073.AS029_08040"/>
<evidence type="ECO:0000256" key="2">
    <source>
        <dbReference type="SAM" id="SignalP"/>
    </source>
</evidence>
<evidence type="ECO:0000256" key="1">
    <source>
        <dbReference type="SAM" id="MobiDB-lite"/>
    </source>
</evidence>
<accession>A0A1G6K6P5</accession>
<sequence>MSSRRRRSFSAASVLILAVVVSGCATPGGGAASPVATETSVSASATPTPAPTQSDVPEVAPTPTGEPIPNPVPTVTGSASVTIVNWHGDGRILSASGLVTGAQQTDGRCTLTATSSSGQVLTGEVEAQSTPAAINCGLIDIPAPTGSWQLVLSYRDGDDLLSSAPVTVEQPR</sequence>
<organism evidence="3 4">
    <name type="scientific">Microbacterium enclense</name>
    <dbReference type="NCBI Taxonomy" id="993073"/>
    <lineage>
        <taxon>Bacteria</taxon>
        <taxon>Bacillati</taxon>
        <taxon>Actinomycetota</taxon>
        <taxon>Actinomycetes</taxon>
        <taxon>Micrococcales</taxon>
        <taxon>Microbacteriaceae</taxon>
        <taxon>Microbacterium</taxon>
    </lineage>
</organism>
<protein>
    <submittedName>
        <fullName evidence="3">Uncharacterized protein</fullName>
    </submittedName>
</protein>
<dbReference type="AlphaFoldDB" id="A0A1G6K6P5"/>
<evidence type="ECO:0000313" key="3">
    <source>
        <dbReference type="EMBL" id="SDC26670.1"/>
    </source>
</evidence>
<feature type="compositionally biased region" description="Polar residues" evidence="1">
    <location>
        <begin position="36"/>
        <end position="55"/>
    </location>
</feature>
<reference evidence="3 4" key="1">
    <citation type="submission" date="2016-09" db="EMBL/GenBank/DDBJ databases">
        <authorList>
            <person name="Capua I."/>
            <person name="De Benedictis P."/>
            <person name="Joannis T."/>
            <person name="Lombin L.H."/>
            <person name="Cattoli G."/>
        </authorList>
    </citation>
    <scope>NUCLEOTIDE SEQUENCE [LARGE SCALE GENOMIC DNA]</scope>
    <source>
        <strain evidence="3 4">NIO-1002</strain>
    </source>
</reference>
<dbReference type="RefSeq" id="WP_139168067.1">
    <property type="nucleotide sequence ID" value="NZ_FMYG01000004.1"/>
</dbReference>
<evidence type="ECO:0000313" key="4">
    <source>
        <dbReference type="Proteomes" id="UP000183203"/>
    </source>
</evidence>
<keyword evidence="2" id="KW-0732">Signal</keyword>
<name>A0A1G6K6P5_9MICO</name>
<feature type="chain" id="PRO_5038727262" evidence="2">
    <location>
        <begin position="26"/>
        <end position="172"/>
    </location>
</feature>
<feature type="signal peptide" evidence="2">
    <location>
        <begin position="1"/>
        <end position="25"/>
    </location>
</feature>
<dbReference type="EMBL" id="FMYG01000004">
    <property type="protein sequence ID" value="SDC26670.1"/>
    <property type="molecule type" value="Genomic_DNA"/>
</dbReference>
<gene>
    <name evidence="3" type="ORF">SAMN05216418_1870</name>
</gene>
<dbReference type="Proteomes" id="UP000183203">
    <property type="component" value="Unassembled WGS sequence"/>
</dbReference>